<reference evidence="2" key="1">
    <citation type="journal article" date="2014" name="Front. Microbiol.">
        <title>High frequency of phylogenetically diverse reductive dehalogenase-homologous genes in deep subseafloor sedimentary metagenomes.</title>
        <authorList>
            <person name="Kawai M."/>
            <person name="Futagami T."/>
            <person name="Toyoda A."/>
            <person name="Takaki Y."/>
            <person name="Nishi S."/>
            <person name="Hori S."/>
            <person name="Arai W."/>
            <person name="Tsubouchi T."/>
            <person name="Morono Y."/>
            <person name="Uchiyama I."/>
            <person name="Ito T."/>
            <person name="Fujiyama A."/>
            <person name="Inagaki F."/>
            <person name="Takami H."/>
        </authorList>
    </citation>
    <scope>NUCLEOTIDE SEQUENCE</scope>
    <source>
        <strain evidence="2">Expedition CK06-06</strain>
    </source>
</reference>
<comment type="caution">
    <text evidence="2">The sequence shown here is derived from an EMBL/GenBank/DDBJ whole genome shotgun (WGS) entry which is preliminary data.</text>
</comment>
<organism evidence="2">
    <name type="scientific">marine sediment metagenome</name>
    <dbReference type="NCBI Taxonomy" id="412755"/>
    <lineage>
        <taxon>unclassified sequences</taxon>
        <taxon>metagenomes</taxon>
        <taxon>ecological metagenomes</taxon>
    </lineage>
</organism>
<dbReference type="CDD" id="cd06587">
    <property type="entry name" value="VOC"/>
    <property type="match status" value="1"/>
</dbReference>
<dbReference type="AlphaFoldDB" id="X1A2R1"/>
<dbReference type="EMBL" id="BART01018585">
    <property type="protein sequence ID" value="GAG75994.1"/>
    <property type="molecule type" value="Genomic_DNA"/>
</dbReference>
<name>X1A2R1_9ZZZZ</name>
<proteinExistence type="predicted"/>
<dbReference type="InterPro" id="IPR041581">
    <property type="entry name" value="Glyoxalase_6"/>
</dbReference>
<sequence length="129" mass="14730">MHRSCLGGLIIDCKTNDLDLGAQFWSKALGFKIRHSDDPDDKKYVILDTLDGEPYIELQSVEHPSRVHLDIKTVNLEAEVQRLERLGAIRVKKVKCWWVMEAPSGHRFCLIPLHPGQNVGNLNTWEENA</sequence>
<protein>
    <recommendedName>
        <fullName evidence="1">Glyoxalase-like domain-containing protein</fullName>
    </recommendedName>
</protein>
<dbReference type="SUPFAM" id="SSF54593">
    <property type="entry name" value="Glyoxalase/Bleomycin resistance protein/Dihydroxybiphenyl dioxygenase"/>
    <property type="match status" value="1"/>
</dbReference>
<evidence type="ECO:0000313" key="2">
    <source>
        <dbReference type="EMBL" id="GAG75994.1"/>
    </source>
</evidence>
<feature type="domain" description="Glyoxalase-like" evidence="1">
    <location>
        <begin position="11"/>
        <end position="111"/>
    </location>
</feature>
<dbReference type="InterPro" id="IPR029068">
    <property type="entry name" value="Glyas_Bleomycin-R_OHBP_Dase"/>
</dbReference>
<dbReference type="Gene3D" id="3.10.180.10">
    <property type="entry name" value="2,3-Dihydroxybiphenyl 1,2-Dioxygenase, domain 1"/>
    <property type="match status" value="1"/>
</dbReference>
<dbReference type="Pfam" id="PF18029">
    <property type="entry name" value="Glyoxalase_6"/>
    <property type="match status" value="1"/>
</dbReference>
<accession>X1A2R1</accession>
<evidence type="ECO:0000259" key="1">
    <source>
        <dbReference type="Pfam" id="PF18029"/>
    </source>
</evidence>
<gene>
    <name evidence="2" type="ORF">S01H4_35038</name>
</gene>
<dbReference type="PANTHER" id="PTHR35908">
    <property type="entry name" value="HYPOTHETICAL FUSION PROTEIN"/>
    <property type="match status" value="1"/>
</dbReference>
<dbReference type="PANTHER" id="PTHR35908:SF1">
    <property type="entry name" value="CONSERVED PROTEIN"/>
    <property type="match status" value="1"/>
</dbReference>